<organism evidence="1 2">
    <name type="scientific">Vibrio jasicida</name>
    <dbReference type="NCBI Taxonomy" id="766224"/>
    <lineage>
        <taxon>Bacteria</taxon>
        <taxon>Pseudomonadati</taxon>
        <taxon>Pseudomonadota</taxon>
        <taxon>Gammaproteobacteria</taxon>
        <taxon>Vibrionales</taxon>
        <taxon>Vibrionaceae</taxon>
        <taxon>Vibrio</taxon>
    </lineage>
</organism>
<reference evidence="1" key="1">
    <citation type="submission" date="2022-01" db="EMBL/GenBank/DDBJ databases">
        <authorList>
            <person name="Lagorce A."/>
        </authorList>
    </citation>
    <scope>NUCLEOTIDE SEQUENCE</scope>
    <source>
        <strain evidence="1">Th15_F1_A12</strain>
    </source>
</reference>
<gene>
    <name evidence="1" type="ORF">THF1A12_50245</name>
</gene>
<comment type="caution">
    <text evidence="1">The sequence shown here is derived from an EMBL/GenBank/DDBJ whole genome shotgun (WGS) entry which is preliminary data.</text>
</comment>
<dbReference type="Proteomes" id="UP001295462">
    <property type="component" value="Unassembled WGS sequence"/>
</dbReference>
<proteinExistence type="predicted"/>
<protein>
    <submittedName>
        <fullName evidence="1">Uncharacterized protein</fullName>
    </submittedName>
</protein>
<dbReference type="EMBL" id="CAKMUD010000105">
    <property type="protein sequence ID" value="CAH1601831.1"/>
    <property type="molecule type" value="Genomic_DNA"/>
</dbReference>
<evidence type="ECO:0000313" key="2">
    <source>
        <dbReference type="Proteomes" id="UP001295462"/>
    </source>
</evidence>
<dbReference type="AlphaFoldDB" id="A0AAU9QXN0"/>
<accession>A0AAU9QXN0</accession>
<sequence>MSWSKSCNFGTKLCVKSRRNIDVTKLIENIDFVELSIFFAPVWLMNGCHQSMTIICA</sequence>
<evidence type="ECO:0000313" key="1">
    <source>
        <dbReference type="EMBL" id="CAH1601831.1"/>
    </source>
</evidence>
<name>A0AAU9QXN0_9VIBR</name>